<evidence type="ECO:0000259" key="1">
    <source>
        <dbReference type="Pfam" id="PF03358"/>
    </source>
</evidence>
<sequence>MSLTVLALNATLKPSATSEPSSTEKLLDLILREFASQDIKAETIRLADHDIKPGVSSDEGEGDAWPAIREKILKADILLMGTPIWLGQPSSVCKRALERMDAFLEETDDEGRMVSYGRVAAVAVVGNEDGAHHVSAELFQALNDVGFTIPANAVAYWVGEAMGSTNFVDLDKTPDAVKTMVSMLVRNTAHLAALLRNSPYPGSDQ</sequence>
<dbReference type="Gene3D" id="3.40.50.360">
    <property type="match status" value="1"/>
</dbReference>
<feature type="domain" description="NADPH-dependent FMN reductase-like" evidence="1">
    <location>
        <begin position="5"/>
        <end position="154"/>
    </location>
</feature>
<dbReference type="Pfam" id="PF03358">
    <property type="entry name" value="FMN_red"/>
    <property type="match status" value="1"/>
</dbReference>
<dbReference type="RefSeq" id="WP_072493765.1">
    <property type="nucleotide sequence ID" value="NZ_CP050899.1"/>
</dbReference>
<dbReference type="AlphaFoldDB" id="A0A1L9CL88"/>
<dbReference type="Proteomes" id="UP000500870">
    <property type="component" value="Chromosome 3"/>
</dbReference>
<evidence type="ECO:0000313" key="3">
    <source>
        <dbReference type="Proteomes" id="UP000500870"/>
    </source>
</evidence>
<evidence type="ECO:0000313" key="2">
    <source>
        <dbReference type="EMBL" id="QIX24927.1"/>
    </source>
</evidence>
<dbReference type="GO" id="GO:0016491">
    <property type="term" value="F:oxidoreductase activity"/>
    <property type="evidence" value="ECO:0007669"/>
    <property type="project" value="InterPro"/>
</dbReference>
<gene>
    <name evidence="2" type="ORF">FOB41_28165</name>
</gene>
<name>A0A1L9CL88_9HYPH</name>
<organism evidence="2 3">
    <name type="scientific">Agrobacterium pusense</name>
    <dbReference type="NCBI Taxonomy" id="648995"/>
    <lineage>
        <taxon>Bacteria</taxon>
        <taxon>Pseudomonadati</taxon>
        <taxon>Pseudomonadota</taxon>
        <taxon>Alphaproteobacteria</taxon>
        <taxon>Hyphomicrobiales</taxon>
        <taxon>Rhizobiaceae</taxon>
        <taxon>Rhizobium/Agrobacterium group</taxon>
        <taxon>Agrobacterium</taxon>
    </lineage>
</organism>
<dbReference type="SUPFAM" id="SSF52218">
    <property type="entry name" value="Flavoproteins"/>
    <property type="match status" value="1"/>
</dbReference>
<proteinExistence type="predicted"/>
<protein>
    <submittedName>
        <fullName evidence="2">NAD(P)H-dependent oxidoreductase</fullName>
    </submittedName>
</protein>
<dbReference type="InterPro" id="IPR029039">
    <property type="entry name" value="Flavoprotein-like_sf"/>
</dbReference>
<accession>A0A1L9CL88</accession>
<dbReference type="InterPro" id="IPR005025">
    <property type="entry name" value="FMN_Rdtase-like_dom"/>
</dbReference>
<dbReference type="EMBL" id="CP050899">
    <property type="protein sequence ID" value="QIX24927.1"/>
    <property type="molecule type" value="Genomic_DNA"/>
</dbReference>
<reference evidence="2 3" key="1">
    <citation type="submission" date="2020-04" db="EMBL/GenBank/DDBJ databases">
        <title>FDA dAtabase for Regulatory Grade micrObial Sequences (FDA-ARGOS): Supporting development and validation of Infectious Disease Dx tests.</title>
        <authorList>
            <person name="Sciortino C."/>
            <person name="Tallon L."/>
            <person name="Sadzewicz L."/>
            <person name="Vavikolanu K."/>
            <person name="Mehta A."/>
            <person name="Aluvathingal J."/>
            <person name="Nadendla S."/>
            <person name="Nandy P."/>
            <person name="Geyer C."/>
            <person name="Yan Y."/>
            <person name="Sichtig H."/>
        </authorList>
    </citation>
    <scope>NUCLEOTIDE SEQUENCE [LARGE SCALE GENOMIC DNA]</scope>
    <source>
        <strain evidence="2 3">FDAARGOS_633</strain>
    </source>
</reference>